<evidence type="ECO:0000313" key="2">
    <source>
        <dbReference type="Proteomes" id="UP000247409"/>
    </source>
</evidence>
<protein>
    <submittedName>
        <fullName evidence="1">Uncharacterized protein</fullName>
    </submittedName>
</protein>
<name>A0A2V3IKH1_9FLOR</name>
<dbReference type="Proteomes" id="UP000247409">
    <property type="component" value="Unassembled WGS sequence"/>
</dbReference>
<dbReference type="EMBL" id="NBIV01000205">
    <property type="protein sequence ID" value="PXF41620.1"/>
    <property type="molecule type" value="Genomic_DNA"/>
</dbReference>
<gene>
    <name evidence="1" type="ORF">BWQ96_08631</name>
</gene>
<reference evidence="1 2" key="1">
    <citation type="journal article" date="2018" name="Mol. Biol. Evol.">
        <title>Analysis of the draft genome of the red seaweed Gracilariopsis chorda provides insights into genome size evolution in Rhodophyta.</title>
        <authorList>
            <person name="Lee J."/>
            <person name="Yang E.C."/>
            <person name="Graf L."/>
            <person name="Yang J.H."/>
            <person name="Qiu H."/>
            <person name="Zel Zion U."/>
            <person name="Chan C.X."/>
            <person name="Stephens T.G."/>
            <person name="Weber A.P.M."/>
            <person name="Boo G.H."/>
            <person name="Boo S.M."/>
            <person name="Kim K.M."/>
            <person name="Shin Y."/>
            <person name="Jung M."/>
            <person name="Lee S.J."/>
            <person name="Yim H.S."/>
            <person name="Lee J.H."/>
            <person name="Bhattacharya D."/>
            <person name="Yoon H.S."/>
        </authorList>
    </citation>
    <scope>NUCLEOTIDE SEQUENCE [LARGE SCALE GENOMIC DNA]</scope>
    <source>
        <strain evidence="1 2">SKKU-2015</strain>
        <tissue evidence="1">Whole body</tissue>
    </source>
</reference>
<organism evidence="1 2">
    <name type="scientific">Gracilariopsis chorda</name>
    <dbReference type="NCBI Taxonomy" id="448386"/>
    <lineage>
        <taxon>Eukaryota</taxon>
        <taxon>Rhodophyta</taxon>
        <taxon>Florideophyceae</taxon>
        <taxon>Rhodymeniophycidae</taxon>
        <taxon>Gracilariales</taxon>
        <taxon>Gracilariaceae</taxon>
        <taxon>Gracilariopsis</taxon>
    </lineage>
</organism>
<dbReference type="PANTHER" id="PTHR36397:SF1">
    <property type="entry name" value="OS04G0482900 PROTEIN"/>
    <property type="match status" value="1"/>
</dbReference>
<dbReference type="AlphaFoldDB" id="A0A2V3IKH1"/>
<sequence>MSSMLFKPKVQAFVAGSIPQRCIASSSYFTGSKHFRKNTSLLFSPLQSRKPHSVVPSVQLSSADGLQDGFEDKPQPEMHVYKKRGQRREASQGDLLPFDVSVGTPPPEYLGRFKLDPRTHCGDIVEHAGRHFVVKSVRMRYKYLQGQYKMIGKAIEVKSLARKAIESYLEKAFLDS</sequence>
<keyword evidence="2" id="KW-1185">Reference proteome</keyword>
<evidence type="ECO:0000313" key="1">
    <source>
        <dbReference type="EMBL" id="PXF41620.1"/>
    </source>
</evidence>
<proteinExistence type="predicted"/>
<dbReference type="OrthoDB" id="4237at2759"/>
<dbReference type="PANTHER" id="PTHR36397">
    <property type="entry name" value="OSJNBA0081L15.1 PROTEIN"/>
    <property type="match status" value="1"/>
</dbReference>
<accession>A0A2V3IKH1</accession>
<comment type="caution">
    <text evidence="1">The sequence shown here is derived from an EMBL/GenBank/DDBJ whole genome shotgun (WGS) entry which is preliminary data.</text>
</comment>